<dbReference type="Proteomes" id="UP000678393">
    <property type="component" value="Unassembled WGS sequence"/>
</dbReference>
<protein>
    <recommendedName>
        <fullName evidence="7">MTOR-associated protein MEAK7</fullName>
    </recommendedName>
    <alternativeName>
        <fullName evidence="9">TBC/LysM-associated domain-containing protein 1</fullName>
    </alternativeName>
    <alternativeName>
        <fullName evidence="8">TLD domain-containing protein 1</fullName>
    </alternativeName>
</protein>
<keyword evidence="13" id="KW-1185">Reference proteome</keyword>
<feature type="non-terminal residue" evidence="12">
    <location>
        <position position="435"/>
    </location>
</feature>
<proteinExistence type="predicted"/>
<dbReference type="GO" id="GO:0016020">
    <property type="term" value="C:membrane"/>
    <property type="evidence" value="ECO:0007669"/>
    <property type="project" value="UniProtKB-SubCell"/>
</dbReference>
<evidence type="ECO:0000256" key="3">
    <source>
        <dbReference type="ARBA" id="ARBA00004496"/>
    </source>
</evidence>
<dbReference type="SMART" id="SM00584">
    <property type="entry name" value="TLDc"/>
    <property type="match status" value="1"/>
</dbReference>
<reference evidence="12" key="1">
    <citation type="submission" date="2021-04" db="EMBL/GenBank/DDBJ databases">
        <authorList>
            <consortium name="Molecular Ecology Group"/>
        </authorList>
    </citation>
    <scope>NUCLEOTIDE SEQUENCE</scope>
</reference>
<dbReference type="GO" id="GO:0005634">
    <property type="term" value="C:nucleus"/>
    <property type="evidence" value="ECO:0007669"/>
    <property type="project" value="TreeGrafter"/>
</dbReference>
<dbReference type="AlphaFoldDB" id="A0A8S3ZCM2"/>
<evidence type="ECO:0000256" key="2">
    <source>
        <dbReference type="ARBA" id="ARBA00004371"/>
    </source>
</evidence>
<dbReference type="GO" id="GO:0031929">
    <property type="term" value="P:TOR signaling"/>
    <property type="evidence" value="ECO:0007669"/>
    <property type="project" value="TreeGrafter"/>
</dbReference>
<evidence type="ECO:0000259" key="11">
    <source>
        <dbReference type="PROSITE" id="PS51886"/>
    </source>
</evidence>
<organism evidence="12 13">
    <name type="scientific">Candidula unifasciata</name>
    <dbReference type="NCBI Taxonomy" id="100452"/>
    <lineage>
        <taxon>Eukaryota</taxon>
        <taxon>Metazoa</taxon>
        <taxon>Spiralia</taxon>
        <taxon>Lophotrochozoa</taxon>
        <taxon>Mollusca</taxon>
        <taxon>Gastropoda</taxon>
        <taxon>Heterobranchia</taxon>
        <taxon>Euthyneura</taxon>
        <taxon>Panpulmonata</taxon>
        <taxon>Eupulmonata</taxon>
        <taxon>Stylommatophora</taxon>
        <taxon>Helicina</taxon>
        <taxon>Helicoidea</taxon>
        <taxon>Geomitridae</taxon>
        <taxon>Candidula</taxon>
    </lineage>
</organism>
<evidence type="ECO:0000256" key="1">
    <source>
        <dbReference type="ARBA" id="ARBA00004370"/>
    </source>
</evidence>
<dbReference type="GO" id="GO:0006979">
    <property type="term" value="P:response to oxidative stress"/>
    <property type="evidence" value="ECO:0007669"/>
    <property type="project" value="TreeGrafter"/>
</dbReference>
<feature type="compositionally biased region" description="Acidic residues" evidence="10">
    <location>
        <begin position="420"/>
        <end position="435"/>
    </location>
</feature>
<evidence type="ECO:0000256" key="9">
    <source>
        <dbReference type="ARBA" id="ARBA00042134"/>
    </source>
</evidence>
<evidence type="ECO:0000256" key="4">
    <source>
        <dbReference type="ARBA" id="ARBA00022490"/>
    </source>
</evidence>
<dbReference type="PANTHER" id="PTHR23354">
    <property type="entry name" value="NUCLEOLAR PROTEIN 7/ESTROGEN RECEPTOR COACTIVATOR-RELATED"/>
    <property type="match status" value="1"/>
</dbReference>
<dbReference type="PANTHER" id="PTHR23354:SF131">
    <property type="entry name" value="MTOR-ASSOCIATED PROTEIN MEAK7"/>
    <property type="match status" value="1"/>
</dbReference>
<dbReference type="EMBL" id="CAJHNH020001879">
    <property type="protein sequence ID" value="CAG5124791.1"/>
    <property type="molecule type" value="Genomic_DNA"/>
</dbReference>
<evidence type="ECO:0000256" key="8">
    <source>
        <dbReference type="ARBA" id="ARBA00041780"/>
    </source>
</evidence>
<dbReference type="InterPro" id="IPR006571">
    <property type="entry name" value="TLDc_dom"/>
</dbReference>
<dbReference type="OrthoDB" id="289228at2759"/>
<gene>
    <name evidence="12" type="ORF">CUNI_LOCUS10349</name>
</gene>
<evidence type="ECO:0000313" key="12">
    <source>
        <dbReference type="EMBL" id="CAG5124791.1"/>
    </source>
</evidence>
<dbReference type="PROSITE" id="PS51886">
    <property type="entry name" value="TLDC"/>
    <property type="match status" value="1"/>
</dbReference>
<dbReference type="Pfam" id="PF07534">
    <property type="entry name" value="TLD"/>
    <property type="match status" value="1"/>
</dbReference>
<feature type="region of interest" description="Disordered" evidence="10">
    <location>
        <begin position="416"/>
        <end position="435"/>
    </location>
</feature>
<sequence>MGGTESKTTDSKYQLAFDEEEKGIVSGVFCSLSHGKKSFNKENLQHFTSPILDPVTSGRLFDLLERPLPQKNLQQKGHSSRPQNHEINLQHFSSHLASLLKGGIPDLAHSCMLLASSSPGSVSAQDLITFVNSILHSYERLLTAHCSAYQSWIFAPASDSHLRLAQSLLSPLLQPDKSPVETSSKLTFTEDEVTDWLSQCSIFLQILTQVFHGAFQFYQTEPQQMTFHPRLPHVRDTNWSKFKTMLDFPTVLYLNFALLSELQTEWKLLFSSSLHGCSFSQLLQLIKHKGPTYIIIRDKDGYVFGGFAAVSWDLNPKFVGNSSCFLFSVRPNYCSYKPTGYNPNFMYLNHQVQTLPNGLGMGGQFEFFGLWIDQSFDQGHSKASARGCTTYGSPRLSAREEFEVDCLEVWAVGRKKKAEGEEDDEEDDEAVDGSK</sequence>
<keyword evidence="6" id="KW-0458">Lysosome</keyword>
<name>A0A8S3ZCM2_9EUPU</name>
<feature type="domain" description="TLDc" evidence="11">
    <location>
        <begin position="244"/>
        <end position="413"/>
    </location>
</feature>
<keyword evidence="5" id="KW-0472">Membrane</keyword>
<keyword evidence="4" id="KW-0963">Cytoplasm</keyword>
<evidence type="ECO:0000256" key="5">
    <source>
        <dbReference type="ARBA" id="ARBA00023136"/>
    </source>
</evidence>
<evidence type="ECO:0000256" key="6">
    <source>
        <dbReference type="ARBA" id="ARBA00023228"/>
    </source>
</evidence>
<accession>A0A8S3ZCM2</accession>
<comment type="caution">
    <text evidence="12">The sequence shown here is derived from an EMBL/GenBank/DDBJ whole genome shotgun (WGS) entry which is preliminary data.</text>
</comment>
<comment type="subcellular location">
    <subcellularLocation>
        <location evidence="3">Cytoplasm</location>
    </subcellularLocation>
    <subcellularLocation>
        <location evidence="2">Lysosome</location>
    </subcellularLocation>
    <subcellularLocation>
        <location evidence="1">Membrane</location>
    </subcellularLocation>
</comment>
<evidence type="ECO:0000313" key="13">
    <source>
        <dbReference type="Proteomes" id="UP000678393"/>
    </source>
</evidence>
<dbReference type="GO" id="GO:0005764">
    <property type="term" value="C:lysosome"/>
    <property type="evidence" value="ECO:0007669"/>
    <property type="project" value="UniProtKB-SubCell"/>
</dbReference>
<evidence type="ECO:0000256" key="7">
    <source>
        <dbReference type="ARBA" id="ARBA00039594"/>
    </source>
</evidence>
<evidence type="ECO:0000256" key="10">
    <source>
        <dbReference type="SAM" id="MobiDB-lite"/>
    </source>
</evidence>